<evidence type="ECO:0000259" key="2">
    <source>
        <dbReference type="Pfam" id="PF03537"/>
    </source>
</evidence>
<dbReference type="InterPro" id="IPR017853">
    <property type="entry name" value="GH"/>
</dbReference>
<reference evidence="3 4" key="1">
    <citation type="submission" date="2020-08" db="EMBL/GenBank/DDBJ databases">
        <title>Bridging the membrane lipid divide: bacteria of the FCB group superphylum have the potential to synthesize archaeal ether lipids.</title>
        <authorList>
            <person name="Villanueva L."/>
            <person name="Von Meijenfeldt F.A.B."/>
            <person name="Westbye A.B."/>
            <person name="Yadav S."/>
            <person name="Hopmans E.C."/>
            <person name="Dutilh B.E."/>
            <person name="Sinninghe Damste J.S."/>
        </authorList>
    </citation>
    <scope>NUCLEOTIDE SEQUENCE [LARGE SCALE GENOMIC DNA]</scope>
    <source>
        <strain evidence="3">NIOZ-UU36</strain>
    </source>
</reference>
<dbReference type="PANTHER" id="PTHR35273:SF2">
    <property type="entry name" value="ALPHA-GALACTOSIDASE"/>
    <property type="match status" value="1"/>
</dbReference>
<sequence>MKRISIPLLALTLFITSCSFPADNTSIPPPLQPATVLPSTPPPTLPPATLSPTEASTIPTLPPKEIWYPPLGSTFSWQLGNSDEINTSFDVDIYDLDLFETEASLIAGLHSQGKMIFCYISVGSWENWRPDAADFPSEIIGKDYLGWPGEKWLDISQIDLLAPIMGARLDLCAAKGFDGIEPDNIDLHWADTGFSITYEDQLAYNIWLSEEAHARGLSIGLKNDDDQVEDLLDYFDWALTEDCFDGEWCEEMLPFIEAEKPVFAAEYTDLIDYEEFKGKICSQAEEFGFYVFLKNRNLDAFREACP</sequence>
<evidence type="ECO:0000313" key="4">
    <source>
        <dbReference type="Proteomes" id="UP000614469"/>
    </source>
</evidence>
<feature type="domain" description="Glycoside-hydrolase family GH114 TIM-barrel" evidence="2">
    <location>
        <begin position="76"/>
        <end position="299"/>
    </location>
</feature>
<proteinExistence type="predicted"/>
<accession>A0A8J6NMC8</accession>
<comment type="caution">
    <text evidence="3">The sequence shown here is derived from an EMBL/GenBank/DDBJ whole genome shotgun (WGS) entry which is preliminary data.</text>
</comment>
<dbReference type="Pfam" id="PF03537">
    <property type="entry name" value="Glyco_hydro_114"/>
    <property type="match status" value="1"/>
</dbReference>
<dbReference type="SUPFAM" id="SSF51445">
    <property type="entry name" value="(Trans)glycosidases"/>
    <property type="match status" value="1"/>
</dbReference>
<organism evidence="3 4">
    <name type="scientific">Candidatus Desulfolinea nitratireducens</name>
    <dbReference type="NCBI Taxonomy" id="2841698"/>
    <lineage>
        <taxon>Bacteria</taxon>
        <taxon>Bacillati</taxon>
        <taxon>Chloroflexota</taxon>
        <taxon>Anaerolineae</taxon>
        <taxon>Anaerolineales</taxon>
        <taxon>Anaerolineales incertae sedis</taxon>
        <taxon>Candidatus Desulfolinea</taxon>
    </lineage>
</organism>
<evidence type="ECO:0000256" key="1">
    <source>
        <dbReference type="SAM" id="SignalP"/>
    </source>
</evidence>
<feature type="signal peptide" evidence="1">
    <location>
        <begin position="1"/>
        <end position="22"/>
    </location>
</feature>
<gene>
    <name evidence="3" type="ORF">H8E29_11065</name>
</gene>
<dbReference type="EMBL" id="JACNJN010000123">
    <property type="protein sequence ID" value="MBC8335800.1"/>
    <property type="molecule type" value="Genomic_DNA"/>
</dbReference>
<dbReference type="InterPro" id="IPR013785">
    <property type="entry name" value="Aldolase_TIM"/>
</dbReference>
<dbReference type="PROSITE" id="PS51257">
    <property type="entry name" value="PROKAR_LIPOPROTEIN"/>
    <property type="match status" value="1"/>
</dbReference>
<evidence type="ECO:0000313" key="3">
    <source>
        <dbReference type="EMBL" id="MBC8335800.1"/>
    </source>
</evidence>
<dbReference type="Proteomes" id="UP000614469">
    <property type="component" value="Unassembled WGS sequence"/>
</dbReference>
<protein>
    <submittedName>
        <fullName evidence="3">Endo alpha-1,4 polygalactosaminidase</fullName>
    </submittedName>
</protein>
<feature type="chain" id="PRO_5035238427" evidence="1">
    <location>
        <begin position="23"/>
        <end position="306"/>
    </location>
</feature>
<dbReference type="PANTHER" id="PTHR35273">
    <property type="entry name" value="ALPHA-1,4 POLYGALACTOSAMINIDASE, PUTATIVE (AFU_ORTHOLOGUE AFUA_3G07890)-RELATED"/>
    <property type="match status" value="1"/>
</dbReference>
<dbReference type="Gene3D" id="3.20.20.70">
    <property type="entry name" value="Aldolase class I"/>
    <property type="match status" value="1"/>
</dbReference>
<name>A0A8J6NMC8_9CHLR</name>
<dbReference type="AlphaFoldDB" id="A0A8J6NMC8"/>
<keyword evidence="1" id="KW-0732">Signal</keyword>
<dbReference type="InterPro" id="IPR004352">
    <property type="entry name" value="GH114_TIM-barrel"/>
</dbReference>